<organism evidence="2 3">
    <name type="scientific">Aduncisulcus paluster</name>
    <dbReference type="NCBI Taxonomy" id="2918883"/>
    <lineage>
        <taxon>Eukaryota</taxon>
        <taxon>Metamonada</taxon>
        <taxon>Carpediemonas-like organisms</taxon>
        <taxon>Aduncisulcus</taxon>
    </lineage>
</organism>
<keyword evidence="3" id="KW-1185">Reference proteome</keyword>
<evidence type="ECO:0000256" key="1">
    <source>
        <dbReference type="SAM" id="Phobius"/>
    </source>
</evidence>
<name>A0ABQ5KRB5_9EUKA</name>
<accession>A0ABQ5KRB5</accession>
<reference evidence="2" key="1">
    <citation type="submission" date="2022-03" db="EMBL/GenBank/DDBJ databases">
        <title>Draft genome sequence of Aduncisulcus paluster, a free-living microaerophilic Fornicata.</title>
        <authorList>
            <person name="Yuyama I."/>
            <person name="Kume K."/>
            <person name="Tamura T."/>
            <person name="Inagaki Y."/>
            <person name="Hashimoto T."/>
        </authorList>
    </citation>
    <scope>NUCLEOTIDE SEQUENCE</scope>
    <source>
        <strain evidence="2">NY0171</strain>
    </source>
</reference>
<evidence type="ECO:0000313" key="2">
    <source>
        <dbReference type="EMBL" id="GKT35013.1"/>
    </source>
</evidence>
<feature type="transmembrane region" description="Helical" evidence="1">
    <location>
        <begin position="12"/>
        <end position="32"/>
    </location>
</feature>
<proteinExistence type="predicted"/>
<keyword evidence="1" id="KW-1133">Transmembrane helix</keyword>
<dbReference type="EMBL" id="BQXS01003661">
    <property type="protein sequence ID" value="GKT35013.1"/>
    <property type="molecule type" value="Genomic_DNA"/>
</dbReference>
<keyword evidence="1" id="KW-0812">Transmembrane</keyword>
<evidence type="ECO:0000313" key="3">
    <source>
        <dbReference type="Proteomes" id="UP001057375"/>
    </source>
</evidence>
<feature type="non-terminal residue" evidence="2">
    <location>
        <position position="1"/>
    </location>
</feature>
<dbReference type="Proteomes" id="UP001057375">
    <property type="component" value="Unassembled WGS sequence"/>
</dbReference>
<comment type="caution">
    <text evidence="2">The sequence shown here is derived from an EMBL/GenBank/DDBJ whole genome shotgun (WGS) entry which is preliminary data.</text>
</comment>
<protein>
    <submittedName>
        <fullName evidence="2">Uncharacterized protein</fullName>
    </submittedName>
</protein>
<sequence>NSSSISLFCCSILKHSFSIIPLLYLISFLPFLTSAPPFKPPMSSLRKAPSLCLVLLKFGVKRRREKTSQPQHRAVCLNLAPRASALGRFRCSPN</sequence>
<keyword evidence="1" id="KW-0472">Membrane</keyword>
<gene>
    <name evidence="2" type="ORF">ADUPG1_002906</name>
</gene>